<dbReference type="InterPro" id="IPR025489">
    <property type="entry name" value="DUF4381"/>
</dbReference>
<feature type="region of interest" description="Disordered" evidence="1">
    <location>
        <begin position="157"/>
        <end position="180"/>
    </location>
</feature>
<keyword evidence="2" id="KW-0472">Membrane</keyword>
<evidence type="ECO:0000256" key="1">
    <source>
        <dbReference type="SAM" id="MobiDB-lite"/>
    </source>
</evidence>
<evidence type="ECO:0000256" key="2">
    <source>
        <dbReference type="SAM" id="Phobius"/>
    </source>
</evidence>
<keyword evidence="2" id="KW-0812">Transmembrane</keyword>
<reference evidence="3" key="1">
    <citation type="submission" date="2018-06" db="EMBL/GenBank/DDBJ databases">
        <authorList>
            <person name="Zhirakovskaya E."/>
        </authorList>
    </citation>
    <scope>NUCLEOTIDE SEQUENCE</scope>
</reference>
<dbReference type="AlphaFoldDB" id="A0A3B0XD67"/>
<dbReference type="Pfam" id="PF14316">
    <property type="entry name" value="DUF4381"/>
    <property type="match status" value="1"/>
</dbReference>
<organism evidence="3">
    <name type="scientific">hydrothermal vent metagenome</name>
    <dbReference type="NCBI Taxonomy" id="652676"/>
    <lineage>
        <taxon>unclassified sequences</taxon>
        <taxon>metagenomes</taxon>
        <taxon>ecological metagenomes</taxon>
    </lineage>
</organism>
<keyword evidence="2" id="KW-1133">Transmembrane helix</keyword>
<proteinExistence type="predicted"/>
<gene>
    <name evidence="3" type="ORF">MNBD_GAMMA09-3465</name>
</gene>
<sequence length="180" mass="20427">MNDLPLHDIHLPAAVSSWPPAIGWWLLPLIALLLGLVIYKLIQLKKQYKPAPDYKKIALQEIKTLEKEFKNNPASIELLRSISSLLRRIALSYLPRQSIASLTGEQWVEQLNRLAGETVFTPELATLLVNAPYQANAQFNQNELLDTCKQWIKQLPEKTHQATPQNSSMAKNNRSRGEHA</sequence>
<dbReference type="EMBL" id="UOFI01000074">
    <property type="protein sequence ID" value="VAW66238.1"/>
    <property type="molecule type" value="Genomic_DNA"/>
</dbReference>
<name>A0A3B0XD67_9ZZZZ</name>
<evidence type="ECO:0000313" key="3">
    <source>
        <dbReference type="EMBL" id="VAW66238.1"/>
    </source>
</evidence>
<feature type="compositionally biased region" description="Polar residues" evidence="1">
    <location>
        <begin position="161"/>
        <end position="172"/>
    </location>
</feature>
<protein>
    <recommendedName>
        <fullName evidence="4">DUF4381 domain-containing protein</fullName>
    </recommendedName>
</protein>
<feature type="transmembrane region" description="Helical" evidence="2">
    <location>
        <begin position="22"/>
        <end position="42"/>
    </location>
</feature>
<accession>A0A3B0XD67</accession>
<evidence type="ECO:0008006" key="4">
    <source>
        <dbReference type="Google" id="ProtNLM"/>
    </source>
</evidence>